<dbReference type="PANTHER" id="PTHR11644">
    <property type="entry name" value="CYTIDINE DEAMINASE"/>
    <property type="match status" value="1"/>
</dbReference>
<dbReference type="RefSeq" id="WP_145618823.1">
    <property type="nucleotide sequence ID" value="NZ_VITO01000013.1"/>
</dbReference>
<evidence type="ECO:0000256" key="6">
    <source>
        <dbReference type="ARBA" id="ARBA00022723"/>
    </source>
</evidence>
<evidence type="ECO:0000256" key="15">
    <source>
        <dbReference type="RuleBase" id="RU364006"/>
    </source>
</evidence>
<feature type="active site" description="Proton donor" evidence="12">
    <location>
        <position position="74"/>
    </location>
</feature>
<dbReference type="SUPFAM" id="SSF53927">
    <property type="entry name" value="Cytidine deaminase-like"/>
    <property type="match status" value="1"/>
</dbReference>
<comment type="function">
    <text evidence="2 15">This enzyme scavenges exogenous and endogenous cytidine and 2'-deoxycytidine for UMP synthesis.</text>
</comment>
<sequence length="158" mass="15869">MTAPPPAPAPTPAPSAAPTAAVPELFAAAAAARGHAHAPYSRFLVGAALRTPDGAVFAGGNVENAAYPQGQCAEASAIGAMVAGGKKRIAEIVVIGAPADPSADTSGLCTPCGGCRQRLREFSTPDTLIHVAGLEGVRATFTMDQLLPFSFGPDNLSF</sequence>
<comment type="catalytic activity">
    <reaction evidence="10 15">
        <text>2'-deoxycytidine + H2O + H(+) = 2'-deoxyuridine + NH4(+)</text>
        <dbReference type="Rhea" id="RHEA:13433"/>
        <dbReference type="ChEBI" id="CHEBI:15377"/>
        <dbReference type="ChEBI" id="CHEBI:15378"/>
        <dbReference type="ChEBI" id="CHEBI:15698"/>
        <dbReference type="ChEBI" id="CHEBI:16450"/>
        <dbReference type="ChEBI" id="CHEBI:28938"/>
        <dbReference type="EC" id="3.5.4.5"/>
    </reaction>
</comment>
<accession>A0A560FQW0</accession>
<feature type="binding site" evidence="14">
    <location>
        <position position="72"/>
    </location>
    <ligand>
        <name>Zn(2+)</name>
        <dbReference type="ChEBI" id="CHEBI:29105"/>
        <note>catalytic</note>
    </ligand>
</feature>
<keyword evidence="18" id="KW-1185">Reference proteome</keyword>
<keyword evidence="7 15" id="KW-0378">Hydrolase</keyword>
<name>A0A560FQW0_9PROT</name>
<evidence type="ECO:0000256" key="12">
    <source>
        <dbReference type="PIRSR" id="PIRSR606262-1"/>
    </source>
</evidence>
<dbReference type="AlphaFoldDB" id="A0A560FQW0"/>
<evidence type="ECO:0000256" key="7">
    <source>
        <dbReference type="ARBA" id="ARBA00022801"/>
    </source>
</evidence>
<proteinExistence type="inferred from homology"/>
<dbReference type="GO" id="GO:0005829">
    <property type="term" value="C:cytosol"/>
    <property type="evidence" value="ECO:0007669"/>
    <property type="project" value="TreeGrafter"/>
</dbReference>
<dbReference type="EMBL" id="VITO01000013">
    <property type="protein sequence ID" value="TWB24016.1"/>
    <property type="molecule type" value="Genomic_DNA"/>
</dbReference>
<feature type="domain" description="CMP/dCMP-type deaminase" evidence="16">
    <location>
        <begin position="20"/>
        <end position="154"/>
    </location>
</feature>
<dbReference type="CDD" id="cd01283">
    <property type="entry name" value="cytidine_deaminase"/>
    <property type="match status" value="1"/>
</dbReference>
<keyword evidence="8 14" id="KW-0862">Zinc</keyword>
<evidence type="ECO:0000256" key="4">
    <source>
        <dbReference type="ARBA" id="ARBA00012783"/>
    </source>
</evidence>
<dbReference type="InterPro" id="IPR006262">
    <property type="entry name" value="Cyt_deam_tetra"/>
</dbReference>
<evidence type="ECO:0000256" key="8">
    <source>
        <dbReference type="ARBA" id="ARBA00022833"/>
    </source>
</evidence>
<evidence type="ECO:0000256" key="11">
    <source>
        <dbReference type="ARBA" id="ARBA00049558"/>
    </source>
</evidence>
<evidence type="ECO:0000313" key="18">
    <source>
        <dbReference type="Proteomes" id="UP000316545"/>
    </source>
</evidence>
<evidence type="ECO:0000256" key="14">
    <source>
        <dbReference type="PIRSR" id="PIRSR606262-3"/>
    </source>
</evidence>
<protein>
    <recommendedName>
        <fullName evidence="5 15">Cytidine deaminase</fullName>
        <ecNumber evidence="4 15">3.5.4.5</ecNumber>
    </recommendedName>
    <alternativeName>
        <fullName evidence="9 15">Cytidine aminohydrolase</fullName>
    </alternativeName>
</protein>
<feature type="binding site" evidence="13">
    <location>
        <begin position="61"/>
        <end position="67"/>
    </location>
    <ligand>
        <name>substrate</name>
    </ligand>
</feature>
<evidence type="ECO:0000256" key="10">
    <source>
        <dbReference type="ARBA" id="ARBA00049252"/>
    </source>
</evidence>
<comment type="caution">
    <text evidence="17">The sequence shown here is derived from an EMBL/GenBank/DDBJ whole genome shotgun (WGS) entry which is preliminary data.</text>
</comment>
<reference evidence="17 18" key="1">
    <citation type="submission" date="2019-06" db="EMBL/GenBank/DDBJ databases">
        <title>Genomic Encyclopedia of Type Strains, Phase IV (KMG-V): Genome sequencing to study the core and pangenomes of soil and plant-associated prokaryotes.</title>
        <authorList>
            <person name="Whitman W."/>
        </authorList>
    </citation>
    <scope>NUCLEOTIDE SEQUENCE [LARGE SCALE GENOMIC DNA]</scope>
    <source>
        <strain evidence="17 18">BR 11865</strain>
    </source>
</reference>
<gene>
    <name evidence="17" type="ORF">FBZ88_113191</name>
</gene>
<dbReference type="Pfam" id="PF00383">
    <property type="entry name" value="dCMP_cyt_deam_1"/>
    <property type="match status" value="1"/>
</dbReference>
<evidence type="ECO:0000256" key="3">
    <source>
        <dbReference type="ARBA" id="ARBA00006576"/>
    </source>
</evidence>
<dbReference type="InterPro" id="IPR016192">
    <property type="entry name" value="APOBEC/CMP_deaminase_Zn-bd"/>
</dbReference>
<dbReference type="GO" id="GO:0008270">
    <property type="term" value="F:zinc ion binding"/>
    <property type="evidence" value="ECO:0007669"/>
    <property type="project" value="UniProtKB-UniRule"/>
</dbReference>
<evidence type="ECO:0000259" key="16">
    <source>
        <dbReference type="PROSITE" id="PS51747"/>
    </source>
</evidence>
<dbReference type="InterPro" id="IPR002125">
    <property type="entry name" value="CMP_dCMP_dom"/>
</dbReference>
<keyword evidence="6 14" id="KW-0479">Metal-binding</keyword>
<feature type="binding site" evidence="14">
    <location>
        <position position="115"/>
    </location>
    <ligand>
        <name>Zn(2+)</name>
        <dbReference type="ChEBI" id="CHEBI:29105"/>
        <note>catalytic</note>
    </ligand>
</feature>
<dbReference type="GO" id="GO:0004126">
    <property type="term" value="F:cytidine deaminase activity"/>
    <property type="evidence" value="ECO:0007669"/>
    <property type="project" value="UniProtKB-UniRule"/>
</dbReference>
<feature type="binding site" evidence="14">
    <location>
        <position position="112"/>
    </location>
    <ligand>
        <name>Zn(2+)</name>
        <dbReference type="ChEBI" id="CHEBI:29105"/>
        <note>catalytic</note>
    </ligand>
</feature>
<dbReference type="EC" id="3.5.4.5" evidence="4 15"/>
<dbReference type="NCBIfam" id="TIGR01354">
    <property type="entry name" value="cyt_deam_tetra"/>
    <property type="match status" value="1"/>
</dbReference>
<dbReference type="Gene3D" id="3.40.140.10">
    <property type="entry name" value="Cytidine Deaminase, domain 2"/>
    <property type="match status" value="1"/>
</dbReference>
<organism evidence="17 18">
    <name type="scientific">Nitrospirillum amazonense</name>
    <dbReference type="NCBI Taxonomy" id="28077"/>
    <lineage>
        <taxon>Bacteria</taxon>
        <taxon>Pseudomonadati</taxon>
        <taxon>Pseudomonadota</taxon>
        <taxon>Alphaproteobacteria</taxon>
        <taxon>Rhodospirillales</taxon>
        <taxon>Azospirillaceae</taxon>
        <taxon>Nitrospirillum</taxon>
    </lineage>
</organism>
<dbReference type="GO" id="GO:0042802">
    <property type="term" value="F:identical protein binding"/>
    <property type="evidence" value="ECO:0007669"/>
    <property type="project" value="UniProtKB-ARBA"/>
</dbReference>
<comment type="cofactor">
    <cofactor evidence="1 14 15">
        <name>Zn(2+)</name>
        <dbReference type="ChEBI" id="CHEBI:29105"/>
    </cofactor>
</comment>
<evidence type="ECO:0000256" key="9">
    <source>
        <dbReference type="ARBA" id="ARBA00032005"/>
    </source>
</evidence>
<evidence type="ECO:0000256" key="1">
    <source>
        <dbReference type="ARBA" id="ARBA00001947"/>
    </source>
</evidence>
<dbReference type="InterPro" id="IPR016193">
    <property type="entry name" value="Cytidine_deaminase-like"/>
</dbReference>
<evidence type="ECO:0000313" key="17">
    <source>
        <dbReference type="EMBL" id="TWB24016.1"/>
    </source>
</evidence>
<comment type="catalytic activity">
    <reaction evidence="11 15">
        <text>cytidine + H2O + H(+) = uridine + NH4(+)</text>
        <dbReference type="Rhea" id="RHEA:16069"/>
        <dbReference type="ChEBI" id="CHEBI:15377"/>
        <dbReference type="ChEBI" id="CHEBI:15378"/>
        <dbReference type="ChEBI" id="CHEBI:16704"/>
        <dbReference type="ChEBI" id="CHEBI:17562"/>
        <dbReference type="ChEBI" id="CHEBI:28938"/>
        <dbReference type="EC" id="3.5.4.5"/>
    </reaction>
</comment>
<dbReference type="InterPro" id="IPR050202">
    <property type="entry name" value="Cyt/Deoxycyt_deaminase"/>
</dbReference>
<dbReference type="GO" id="GO:0055086">
    <property type="term" value="P:nucleobase-containing small molecule metabolic process"/>
    <property type="evidence" value="ECO:0007669"/>
    <property type="project" value="UniProtKB-ARBA"/>
</dbReference>
<evidence type="ECO:0000256" key="13">
    <source>
        <dbReference type="PIRSR" id="PIRSR606262-2"/>
    </source>
</evidence>
<dbReference type="PROSITE" id="PS51747">
    <property type="entry name" value="CYT_DCMP_DEAMINASES_2"/>
    <property type="match status" value="1"/>
</dbReference>
<dbReference type="Proteomes" id="UP000316545">
    <property type="component" value="Unassembled WGS sequence"/>
</dbReference>
<evidence type="ECO:0000256" key="2">
    <source>
        <dbReference type="ARBA" id="ARBA00003949"/>
    </source>
</evidence>
<comment type="similarity">
    <text evidence="3 15">Belongs to the cytidine and deoxycytidylate deaminase family.</text>
</comment>
<dbReference type="GO" id="GO:0072527">
    <property type="term" value="P:pyrimidine-containing compound metabolic process"/>
    <property type="evidence" value="ECO:0007669"/>
    <property type="project" value="UniProtKB-ARBA"/>
</dbReference>
<evidence type="ECO:0000256" key="5">
    <source>
        <dbReference type="ARBA" id="ARBA00018266"/>
    </source>
</evidence>
<dbReference type="PROSITE" id="PS00903">
    <property type="entry name" value="CYT_DCMP_DEAMINASES_1"/>
    <property type="match status" value="1"/>
</dbReference>
<dbReference type="NCBIfam" id="NF004064">
    <property type="entry name" value="PRK05578.1"/>
    <property type="match status" value="1"/>
</dbReference>
<dbReference type="PANTHER" id="PTHR11644:SF2">
    <property type="entry name" value="CYTIDINE DEAMINASE"/>
    <property type="match status" value="1"/>
</dbReference>